<keyword evidence="2" id="KW-1185">Reference proteome</keyword>
<evidence type="ECO:0000313" key="2">
    <source>
        <dbReference type="Proteomes" id="UP001152622"/>
    </source>
</evidence>
<protein>
    <submittedName>
        <fullName evidence="1">Uncharacterized protein</fullName>
    </submittedName>
</protein>
<comment type="caution">
    <text evidence="1">The sequence shown here is derived from an EMBL/GenBank/DDBJ whole genome shotgun (WGS) entry which is preliminary data.</text>
</comment>
<organism evidence="1 2">
    <name type="scientific">Synaphobranchus kaupii</name>
    <name type="common">Kaup's arrowtooth eel</name>
    <dbReference type="NCBI Taxonomy" id="118154"/>
    <lineage>
        <taxon>Eukaryota</taxon>
        <taxon>Metazoa</taxon>
        <taxon>Chordata</taxon>
        <taxon>Craniata</taxon>
        <taxon>Vertebrata</taxon>
        <taxon>Euteleostomi</taxon>
        <taxon>Actinopterygii</taxon>
        <taxon>Neopterygii</taxon>
        <taxon>Teleostei</taxon>
        <taxon>Anguilliformes</taxon>
        <taxon>Synaphobranchidae</taxon>
        <taxon>Synaphobranchus</taxon>
    </lineage>
</organism>
<evidence type="ECO:0000313" key="1">
    <source>
        <dbReference type="EMBL" id="KAJ8365652.1"/>
    </source>
</evidence>
<proteinExistence type="predicted"/>
<reference evidence="1" key="1">
    <citation type="journal article" date="2023" name="Science">
        <title>Genome structures resolve the early diversification of teleost fishes.</title>
        <authorList>
            <person name="Parey E."/>
            <person name="Louis A."/>
            <person name="Montfort J."/>
            <person name="Bouchez O."/>
            <person name="Roques C."/>
            <person name="Iampietro C."/>
            <person name="Lluch J."/>
            <person name="Castinel A."/>
            <person name="Donnadieu C."/>
            <person name="Desvignes T."/>
            <person name="Floi Bucao C."/>
            <person name="Jouanno E."/>
            <person name="Wen M."/>
            <person name="Mejri S."/>
            <person name="Dirks R."/>
            <person name="Jansen H."/>
            <person name="Henkel C."/>
            <person name="Chen W.J."/>
            <person name="Zahm M."/>
            <person name="Cabau C."/>
            <person name="Klopp C."/>
            <person name="Thompson A.W."/>
            <person name="Robinson-Rechavi M."/>
            <person name="Braasch I."/>
            <person name="Lecointre G."/>
            <person name="Bobe J."/>
            <person name="Postlethwait J.H."/>
            <person name="Berthelot C."/>
            <person name="Roest Crollius H."/>
            <person name="Guiguen Y."/>
        </authorList>
    </citation>
    <scope>NUCLEOTIDE SEQUENCE</scope>
    <source>
        <strain evidence="1">WJC10195</strain>
    </source>
</reference>
<dbReference type="AlphaFoldDB" id="A0A9Q1FTZ0"/>
<gene>
    <name evidence="1" type="ORF">SKAU_G00144830</name>
</gene>
<dbReference type="EMBL" id="JAINUF010000004">
    <property type="protein sequence ID" value="KAJ8365652.1"/>
    <property type="molecule type" value="Genomic_DNA"/>
</dbReference>
<accession>A0A9Q1FTZ0</accession>
<sequence>MVFYRLYWGAEAETAARSAGVKESSRVVIFITNMAHVLNNEARKAVQPAARYAAERGTPGRNRKETIGGVIWGEHNMRREKRAWEAE</sequence>
<name>A0A9Q1FTZ0_SYNKA</name>
<dbReference type="Proteomes" id="UP001152622">
    <property type="component" value="Chromosome 4"/>
</dbReference>